<evidence type="ECO:0000313" key="2">
    <source>
        <dbReference type="Proteomes" id="UP000529417"/>
    </source>
</evidence>
<dbReference type="Gene3D" id="3.30.530.20">
    <property type="match status" value="1"/>
</dbReference>
<keyword evidence="2" id="KW-1185">Reference proteome</keyword>
<gene>
    <name evidence="1" type="ORF">HUK65_13470</name>
</gene>
<dbReference type="EMBL" id="JACBXS010000030">
    <property type="protein sequence ID" value="NYS25999.1"/>
    <property type="molecule type" value="Genomic_DNA"/>
</dbReference>
<protein>
    <submittedName>
        <fullName evidence="1">Uncharacterized protein</fullName>
    </submittedName>
</protein>
<name>A0A7Z0KZ48_9RHOB</name>
<comment type="caution">
    <text evidence="1">The sequence shown here is derived from an EMBL/GenBank/DDBJ whole genome shotgun (WGS) entry which is preliminary data.</text>
</comment>
<dbReference type="AlphaFoldDB" id="A0A7Z0KZ48"/>
<dbReference type="RefSeq" id="WP_179906798.1">
    <property type="nucleotide sequence ID" value="NZ_JACBXS010000030.1"/>
</dbReference>
<proteinExistence type="predicted"/>
<reference evidence="1 2" key="1">
    <citation type="journal article" date="2000" name="Arch. Microbiol.">
        <title>Rhodobaca bogoriensis gen. nov. and sp. nov., an alkaliphilic purple nonsulfur bacterium from African Rift Valley soda lakes.</title>
        <authorList>
            <person name="Milford A.D."/>
            <person name="Achenbach L.A."/>
            <person name="Jung D.O."/>
            <person name="Madigan M.T."/>
        </authorList>
    </citation>
    <scope>NUCLEOTIDE SEQUENCE [LARGE SCALE GENOMIC DNA]</scope>
    <source>
        <strain evidence="1 2">2376</strain>
    </source>
</reference>
<dbReference type="SUPFAM" id="SSF55961">
    <property type="entry name" value="Bet v1-like"/>
    <property type="match status" value="1"/>
</dbReference>
<accession>A0A7Z0KZ48</accession>
<evidence type="ECO:0000313" key="1">
    <source>
        <dbReference type="EMBL" id="NYS25999.1"/>
    </source>
</evidence>
<organism evidence="1 2">
    <name type="scientific">Rhabdonatronobacter sediminivivens</name>
    <dbReference type="NCBI Taxonomy" id="2743469"/>
    <lineage>
        <taxon>Bacteria</taxon>
        <taxon>Pseudomonadati</taxon>
        <taxon>Pseudomonadota</taxon>
        <taxon>Alphaproteobacteria</taxon>
        <taxon>Rhodobacterales</taxon>
        <taxon>Paracoccaceae</taxon>
        <taxon>Rhabdonatronobacter</taxon>
    </lineage>
</organism>
<sequence length="104" mass="11722">MPRPRVLVAHPGRELRWLGRLGLPRLFDGEHYFRLIPEAGGTWLIQGERFHGLLLWAMDVQQFRAGFEPGNAALKARAECSERMQAQSENGHLALADTCERVSG</sequence>
<dbReference type="InterPro" id="IPR023393">
    <property type="entry name" value="START-like_dom_sf"/>
</dbReference>
<dbReference type="Proteomes" id="UP000529417">
    <property type="component" value="Unassembled WGS sequence"/>
</dbReference>